<organism evidence="6">
    <name type="scientific">hydrothermal vent metagenome</name>
    <dbReference type="NCBI Taxonomy" id="652676"/>
    <lineage>
        <taxon>unclassified sequences</taxon>
        <taxon>metagenomes</taxon>
        <taxon>ecological metagenomes</taxon>
    </lineage>
</organism>
<evidence type="ECO:0000256" key="2">
    <source>
        <dbReference type="ARBA" id="ARBA00022730"/>
    </source>
</evidence>
<dbReference type="GO" id="GO:0022625">
    <property type="term" value="C:cytosolic large ribosomal subunit"/>
    <property type="evidence" value="ECO:0007669"/>
    <property type="project" value="TreeGrafter"/>
</dbReference>
<dbReference type="AlphaFoldDB" id="A0A3B0SY53"/>
<dbReference type="NCBIfam" id="TIGR03625">
    <property type="entry name" value="L3_bact"/>
    <property type="match status" value="1"/>
</dbReference>
<dbReference type="InterPro" id="IPR044892">
    <property type="entry name" value="Ribosomal_L3_dom_3_arc_sf"/>
</dbReference>
<dbReference type="InterPro" id="IPR019927">
    <property type="entry name" value="Ribosomal_uL3_bac/org-type"/>
</dbReference>
<accession>A0A3B0SY53</accession>
<dbReference type="GO" id="GO:0006412">
    <property type="term" value="P:translation"/>
    <property type="evidence" value="ECO:0007669"/>
    <property type="project" value="InterPro"/>
</dbReference>
<dbReference type="InterPro" id="IPR000597">
    <property type="entry name" value="Ribosomal_uL3"/>
</dbReference>
<keyword evidence="3" id="KW-0694">RNA-binding</keyword>
<proteinExistence type="inferred from homology"/>
<evidence type="ECO:0000256" key="4">
    <source>
        <dbReference type="ARBA" id="ARBA00022980"/>
    </source>
</evidence>
<evidence type="ECO:0000256" key="1">
    <source>
        <dbReference type="ARBA" id="ARBA00006540"/>
    </source>
</evidence>
<evidence type="ECO:0000313" key="6">
    <source>
        <dbReference type="EMBL" id="VAW11391.1"/>
    </source>
</evidence>
<feature type="non-terminal residue" evidence="6">
    <location>
        <position position="159"/>
    </location>
</feature>
<dbReference type="PANTHER" id="PTHR11229">
    <property type="entry name" value="50S RIBOSOMAL PROTEIN L3"/>
    <property type="match status" value="1"/>
</dbReference>
<dbReference type="Pfam" id="PF00297">
    <property type="entry name" value="Ribosomal_L3"/>
    <property type="match status" value="1"/>
</dbReference>
<dbReference type="InterPro" id="IPR009000">
    <property type="entry name" value="Transl_B-barrel_sf"/>
</dbReference>
<dbReference type="SUPFAM" id="SSF50447">
    <property type="entry name" value="Translation proteins"/>
    <property type="match status" value="1"/>
</dbReference>
<keyword evidence="4 6" id="KW-0689">Ribosomal protein</keyword>
<dbReference type="InterPro" id="IPR019926">
    <property type="entry name" value="Ribosomal_uL3_CS"/>
</dbReference>
<comment type="similarity">
    <text evidence="1">Belongs to the universal ribosomal protein uL3 family.</text>
</comment>
<protein>
    <submittedName>
        <fullName evidence="6">LSU ribosomal protein L3p (L3e)</fullName>
    </submittedName>
</protein>
<reference evidence="6" key="1">
    <citation type="submission" date="2018-06" db="EMBL/GenBank/DDBJ databases">
        <authorList>
            <person name="Zhirakovskaya E."/>
        </authorList>
    </citation>
    <scope>NUCLEOTIDE SEQUENCE</scope>
</reference>
<dbReference type="Gene3D" id="4.10.960.10">
    <property type="entry name" value="Ribosomal protein L3, domain 3"/>
    <property type="match status" value="1"/>
</dbReference>
<keyword evidence="5" id="KW-0687">Ribonucleoprotein</keyword>
<keyword evidence="2" id="KW-0699">rRNA-binding</keyword>
<dbReference type="GO" id="GO:0003735">
    <property type="term" value="F:structural constituent of ribosome"/>
    <property type="evidence" value="ECO:0007669"/>
    <property type="project" value="InterPro"/>
</dbReference>
<dbReference type="EMBL" id="UOEN01000002">
    <property type="protein sequence ID" value="VAW11391.1"/>
    <property type="molecule type" value="Genomic_DNA"/>
</dbReference>
<evidence type="ECO:0000256" key="5">
    <source>
        <dbReference type="ARBA" id="ARBA00023274"/>
    </source>
</evidence>
<dbReference type="PROSITE" id="PS00474">
    <property type="entry name" value="RIBOSOMAL_L3"/>
    <property type="match status" value="1"/>
</dbReference>
<gene>
    <name evidence="6" type="ORF">MNBD_BACTEROID05-296</name>
</gene>
<dbReference type="PANTHER" id="PTHR11229:SF16">
    <property type="entry name" value="LARGE RIBOSOMAL SUBUNIT PROTEIN UL3C"/>
    <property type="match status" value="1"/>
</dbReference>
<sequence length="159" mass="17302">MIQGLVGRKLGMTQIFDKFGNIVPVTLVEVGPCAILELKDSPFKVTLGFDSVKENRLTKPRQGFFKKVGVSPRRIVKEFDSTDNKDYKVGQELKADVFKSGDFVNISGVSIGKGFQGGMKRWHWSGGPAGHGSMHHRRVGSIGASADPARTLRGTNMPG</sequence>
<name>A0A3B0SY53_9ZZZZ</name>
<dbReference type="GO" id="GO:0019843">
    <property type="term" value="F:rRNA binding"/>
    <property type="evidence" value="ECO:0007669"/>
    <property type="project" value="UniProtKB-KW"/>
</dbReference>
<dbReference type="Gene3D" id="2.40.30.10">
    <property type="entry name" value="Translation factors"/>
    <property type="match status" value="2"/>
</dbReference>
<evidence type="ECO:0000256" key="3">
    <source>
        <dbReference type="ARBA" id="ARBA00022884"/>
    </source>
</evidence>